<name>A0A2U1CRI4_9BURK</name>
<dbReference type="InterPro" id="IPR016181">
    <property type="entry name" value="Acyl_CoA_acyltransferase"/>
</dbReference>
<evidence type="ECO:0000256" key="3">
    <source>
        <dbReference type="ARBA" id="ARBA00022679"/>
    </source>
</evidence>
<dbReference type="HAMAP" id="MF_00688">
    <property type="entry name" value="Leu_Phe_trans"/>
    <property type="match status" value="1"/>
</dbReference>
<dbReference type="PANTHER" id="PTHR30098:SF2">
    <property type="entry name" value="LEUCYL_PHENYLALANYL-TRNA--PROTEIN TRANSFERASE"/>
    <property type="match status" value="1"/>
</dbReference>
<proteinExistence type="inferred from homology"/>
<evidence type="ECO:0000256" key="9">
    <source>
        <dbReference type="ARBA" id="ARBA00061535"/>
    </source>
</evidence>
<gene>
    <name evidence="15" type="primary">aat</name>
    <name evidence="16" type="ORF">C7440_0910</name>
</gene>
<comment type="catalytic activity">
    <reaction evidence="5 15">
        <text>L-phenylalanyl-tRNA(Phe) + an N-terminal L-alpha-aminoacyl-[protein] = an N-terminal L-phenylalanyl-L-alpha-aminoacyl-[protein] + tRNA(Phe)</text>
        <dbReference type="Rhea" id="RHEA:43632"/>
        <dbReference type="Rhea" id="RHEA-COMP:9668"/>
        <dbReference type="Rhea" id="RHEA-COMP:9699"/>
        <dbReference type="Rhea" id="RHEA-COMP:10636"/>
        <dbReference type="Rhea" id="RHEA-COMP:10637"/>
        <dbReference type="ChEBI" id="CHEBI:78442"/>
        <dbReference type="ChEBI" id="CHEBI:78531"/>
        <dbReference type="ChEBI" id="CHEBI:78597"/>
        <dbReference type="ChEBI" id="CHEBI:83561"/>
        <dbReference type="EC" id="2.3.2.6"/>
    </reaction>
</comment>
<protein>
    <recommendedName>
        <fullName evidence="11 15">Leucyl/phenylalanyl-tRNA--protein transferase</fullName>
        <ecNumber evidence="10 15">2.3.2.6</ecNumber>
    </recommendedName>
    <alternativeName>
        <fullName evidence="12 15">L/F-transferase</fullName>
    </alternativeName>
    <alternativeName>
        <fullName evidence="13 15">Leucyltransferase</fullName>
    </alternativeName>
    <alternativeName>
        <fullName evidence="14 15">Phenyalanyltransferase</fullName>
    </alternativeName>
</protein>
<dbReference type="GO" id="GO:0005737">
    <property type="term" value="C:cytoplasm"/>
    <property type="evidence" value="ECO:0007669"/>
    <property type="project" value="UniProtKB-SubCell"/>
</dbReference>
<dbReference type="AlphaFoldDB" id="A0A2U1CRI4"/>
<evidence type="ECO:0000256" key="14">
    <source>
        <dbReference type="ARBA" id="ARBA00083640"/>
    </source>
</evidence>
<dbReference type="Gene3D" id="3.40.630.70">
    <property type="entry name" value="Leucyl/phenylalanyl-tRNA-protein transferase, C-terminal domain"/>
    <property type="match status" value="1"/>
</dbReference>
<dbReference type="SUPFAM" id="SSF55729">
    <property type="entry name" value="Acyl-CoA N-acyltransferases (Nat)"/>
    <property type="match status" value="1"/>
</dbReference>
<keyword evidence="4 15" id="KW-0012">Acyltransferase</keyword>
<evidence type="ECO:0000256" key="15">
    <source>
        <dbReference type="HAMAP-Rule" id="MF_00688"/>
    </source>
</evidence>
<accession>A0A2U1CRI4</accession>
<evidence type="ECO:0000313" key="17">
    <source>
        <dbReference type="Proteomes" id="UP000246145"/>
    </source>
</evidence>
<dbReference type="EC" id="2.3.2.6" evidence="10 15"/>
<dbReference type="OrthoDB" id="9790282at2"/>
<evidence type="ECO:0000256" key="12">
    <source>
        <dbReference type="ARBA" id="ARBA00077136"/>
    </source>
</evidence>
<comment type="caution">
    <text evidence="16">The sequence shown here is derived from an EMBL/GenBank/DDBJ whole genome shotgun (WGS) entry which is preliminary data.</text>
</comment>
<evidence type="ECO:0000256" key="4">
    <source>
        <dbReference type="ARBA" id="ARBA00023315"/>
    </source>
</evidence>
<comment type="similarity">
    <text evidence="9 15">Belongs to the L/F-transferase family.</text>
</comment>
<evidence type="ECO:0000256" key="2">
    <source>
        <dbReference type="ARBA" id="ARBA00022490"/>
    </source>
</evidence>
<dbReference type="InterPro" id="IPR042203">
    <property type="entry name" value="Leu/Phe-tRNA_Trfase_C"/>
</dbReference>
<dbReference type="NCBIfam" id="TIGR00667">
    <property type="entry name" value="aat"/>
    <property type="match status" value="1"/>
</dbReference>
<dbReference type="InterPro" id="IPR004616">
    <property type="entry name" value="Leu/Phe-tRNA_Trfase"/>
</dbReference>
<keyword evidence="3 15" id="KW-0808">Transferase</keyword>
<comment type="function">
    <text evidence="8 15">Functions in the N-end rule pathway of protein degradation where it conjugates Leu, Phe and, less efficiently, Met from aminoacyl-tRNAs to the N-termini of proteins containing an N-terminal arginine or lysine.</text>
</comment>
<sequence length="250" mass="27817">MNPLAWIDDDTPFPHPSKALPEGLLAVGGDLSIERLTDAYSQGIFPWFNEGDPILWWSPDPRMVLACNDFRVSHSLDKKLRQIARGDHDAQASVQIRINTAFVRVIRACAEPRGSLAGTWISPQIQAAYHAWHRAGHVHSIETWINGELAGGLYGVSLGRFFFGESMFARVSDASKLALAYLVRFLQRQGIRHIDCQQQTSHLASLGARPMDREDFLLLLAEARTHATPQWPKGRLMADGHLAPLPALTP</sequence>
<dbReference type="Proteomes" id="UP000246145">
    <property type="component" value="Unassembled WGS sequence"/>
</dbReference>
<comment type="catalytic activity">
    <reaction evidence="6 15">
        <text>N-terminal L-arginyl-[protein] + L-leucyl-tRNA(Leu) = N-terminal L-leucyl-L-arginyl-[protein] + tRNA(Leu) + H(+)</text>
        <dbReference type="Rhea" id="RHEA:50416"/>
        <dbReference type="Rhea" id="RHEA-COMP:9613"/>
        <dbReference type="Rhea" id="RHEA-COMP:9622"/>
        <dbReference type="Rhea" id="RHEA-COMP:12672"/>
        <dbReference type="Rhea" id="RHEA-COMP:12673"/>
        <dbReference type="ChEBI" id="CHEBI:15378"/>
        <dbReference type="ChEBI" id="CHEBI:64719"/>
        <dbReference type="ChEBI" id="CHEBI:78442"/>
        <dbReference type="ChEBI" id="CHEBI:78494"/>
        <dbReference type="ChEBI" id="CHEBI:133044"/>
        <dbReference type="EC" id="2.3.2.6"/>
    </reaction>
</comment>
<reference evidence="16 17" key="1">
    <citation type="submission" date="2018-04" db="EMBL/GenBank/DDBJ databases">
        <title>Genomic Encyclopedia of Type Strains, Phase IV (KMG-IV): sequencing the most valuable type-strain genomes for metagenomic binning, comparative biology and taxonomic classification.</title>
        <authorList>
            <person name="Goeker M."/>
        </authorList>
    </citation>
    <scope>NUCLEOTIDE SEQUENCE [LARGE SCALE GENOMIC DNA]</scope>
    <source>
        <strain evidence="16 17">DSM 10065</strain>
    </source>
</reference>
<keyword evidence="2 15" id="KW-0963">Cytoplasm</keyword>
<evidence type="ECO:0000256" key="10">
    <source>
        <dbReference type="ARBA" id="ARBA00066767"/>
    </source>
</evidence>
<dbReference type="EMBL" id="QEKO01000001">
    <property type="protein sequence ID" value="PVY68508.1"/>
    <property type="molecule type" value="Genomic_DNA"/>
</dbReference>
<evidence type="ECO:0000256" key="8">
    <source>
        <dbReference type="ARBA" id="ARBA00054043"/>
    </source>
</evidence>
<evidence type="ECO:0000256" key="6">
    <source>
        <dbReference type="ARBA" id="ARBA00050652"/>
    </source>
</evidence>
<comment type="subcellular location">
    <subcellularLocation>
        <location evidence="1 15">Cytoplasm</location>
    </subcellularLocation>
</comment>
<evidence type="ECO:0000256" key="11">
    <source>
        <dbReference type="ARBA" id="ARBA00074372"/>
    </source>
</evidence>
<evidence type="ECO:0000256" key="13">
    <source>
        <dbReference type="ARBA" id="ARBA00077165"/>
    </source>
</evidence>
<organism evidence="16 17">
    <name type="scientific">Pusillimonas noertemannii</name>
    <dbReference type="NCBI Taxonomy" id="305977"/>
    <lineage>
        <taxon>Bacteria</taxon>
        <taxon>Pseudomonadati</taxon>
        <taxon>Pseudomonadota</taxon>
        <taxon>Betaproteobacteria</taxon>
        <taxon>Burkholderiales</taxon>
        <taxon>Alcaligenaceae</taxon>
        <taxon>Pusillimonas</taxon>
    </lineage>
</organism>
<dbReference type="STRING" id="1231391.GCA_000308195_03445"/>
<evidence type="ECO:0000256" key="7">
    <source>
        <dbReference type="ARBA" id="ARBA00051538"/>
    </source>
</evidence>
<evidence type="ECO:0000256" key="5">
    <source>
        <dbReference type="ARBA" id="ARBA00050607"/>
    </source>
</evidence>
<dbReference type="PANTHER" id="PTHR30098">
    <property type="entry name" value="LEUCYL/PHENYLALANYL-TRNA--PROTEIN TRANSFERASE"/>
    <property type="match status" value="1"/>
</dbReference>
<dbReference type="Pfam" id="PF03588">
    <property type="entry name" value="Leu_Phe_trans"/>
    <property type="match status" value="1"/>
</dbReference>
<evidence type="ECO:0000256" key="1">
    <source>
        <dbReference type="ARBA" id="ARBA00004496"/>
    </source>
</evidence>
<evidence type="ECO:0000313" key="16">
    <source>
        <dbReference type="EMBL" id="PVY68508.1"/>
    </source>
</evidence>
<dbReference type="RefSeq" id="WP_116517607.1">
    <property type="nucleotide sequence ID" value="NZ_JACCEX010000001.1"/>
</dbReference>
<dbReference type="InterPro" id="IPR042221">
    <property type="entry name" value="Leu/Phe-tRNA_Trfase_N"/>
</dbReference>
<dbReference type="Gene3D" id="3.30.70.3550">
    <property type="entry name" value="Leucyl/phenylalanyl-tRNA-protein transferase, N-terminal domain"/>
    <property type="match status" value="1"/>
</dbReference>
<dbReference type="GO" id="GO:0030163">
    <property type="term" value="P:protein catabolic process"/>
    <property type="evidence" value="ECO:0007669"/>
    <property type="project" value="UniProtKB-UniRule"/>
</dbReference>
<keyword evidence="17" id="KW-1185">Reference proteome</keyword>
<dbReference type="GO" id="GO:0008914">
    <property type="term" value="F:leucyl-tRNA--protein transferase activity"/>
    <property type="evidence" value="ECO:0007669"/>
    <property type="project" value="UniProtKB-UniRule"/>
</dbReference>
<comment type="catalytic activity">
    <reaction evidence="7 15">
        <text>N-terminal L-lysyl-[protein] + L-leucyl-tRNA(Leu) = N-terminal L-leucyl-L-lysyl-[protein] + tRNA(Leu) + H(+)</text>
        <dbReference type="Rhea" id="RHEA:12340"/>
        <dbReference type="Rhea" id="RHEA-COMP:9613"/>
        <dbReference type="Rhea" id="RHEA-COMP:9622"/>
        <dbReference type="Rhea" id="RHEA-COMP:12670"/>
        <dbReference type="Rhea" id="RHEA-COMP:12671"/>
        <dbReference type="ChEBI" id="CHEBI:15378"/>
        <dbReference type="ChEBI" id="CHEBI:65249"/>
        <dbReference type="ChEBI" id="CHEBI:78442"/>
        <dbReference type="ChEBI" id="CHEBI:78494"/>
        <dbReference type="ChEBI" id="CHEBI:133043"/>
        <dbReference type="EC" id="2.3.2.6"/>
    </reaction>
</comment>
<dbReference type="FunFam" id="3.30.70.3550:FF:000001">
    <property type="entry name" value="Leucyl/phenylalanyl-tRNA--protein transferase"/>
    <property type="match status" value="1"/>
</dbReference>